<comment type="caution">
    <text evidence="3">The sequence shown here is derived from an EMBL/GenBank/DDBJ whole genome shotgun (WGS) entry which is preliminary data.</text>
</comment>
<protein>
    <submittedName>
        <fullName evidence="3">Helix-turn-helix transcriptional regulator</fullName>
    </submittedName>
</protein>
<proteinExistence type="predicted"/>
<dbReference type="InterPro" id="IPR010982">
    <property type="entry name" value="Lambda_DNA-bd_dom_sf"/>
</dbReference>
<evidence type="ECO:0000313" key="3">
    <source>
        <dbReference type="EMBL" id="MCY9696427.1"/>
    </source>
</evidence>
<dbReference type="Gene3D" id="1.10.260.40">
    <property type="entry name" value="lambda repressor-like DNA-binding domains"/>
    <property type="match status" value="1"/>
</dbReference>
<dbReference type="InterPro" id="IPR001387">
    <property type="entry name" value="Cro/C1-type_HTH"/>
</dbReference>
<dbReference type="SMART" id="SM00530">
    <property type="entry name" value="HTH_XRE"/>
    <property type="match status" value="1"/>
</dbReference>
<dbReference type="CDD" id="cd00093">
    <property type="entry name" value="HTH_XRE"/>
    <property type="match status" value="1"/>
</dbReference>
<reference evidence="3 4" key="1">
    <citation type="submission" date="2022-05" db="EMBL/GenBank/DDBJ databases">
        <title>Genome Sequencing of Bee-Associated Microbes.</title>
        <authorList>
            <person name="Dunlap C."/>
        </authorList>
    </citation>
    <scope>NUCLEOTIDE SEQUENCE [LARGE SCALE GENOMIC DNA]</scope>
    <source>
        <strain evidence="3 4">NRRL B-14421</strain>
    </source>
</reference>
<keyword evidence="4" id="KW-1185">Reference proteome</keyword>
<accession>A0ABT4GJQ7</accession>
<dbReference type="InterPro" id="IPR050807">
    <property type="entry name" value="TransReg_Diox_bact_type"/>
</dbReference>
<dbReference type="PROSITE" id="PS50943">
    <property type="entry name" value="HTH_CROC1"/>
    <property type="match status" value="1"/>
</dbReference>
<dbReference type="PANTHER" id="PTHR46797:SF1">
    <property type="entry name" value="METHYLPHOSPHONATE SYNTHASE"/>
    <property type="match status" value="1"/>
</dbReference>
<feature type="domain" description="HTH cro/C1-type" evidence="2">
    <location>
        <begin position="12"/>
        <end position="71"/>
    </location>
</feature>
<sequence>MDDFLVKVGKRIREIRKSKGLTQEEVGEQAGKYGEGLSYSYIGRIEAGQKNVSLVTLKRIADALEVSVSQFFIDFEDNEFATPKDKQLSQILDLLTKQNESKLHKLHSILNELVQHID</sequence>
<keyword evidence="1" id="KW-0238">DNA-binding</keyword>
<organism evidence="3 4">
    <name type="scientific">Paenibacillus alginolyticus</name>
    <dbReference type="NCBI Taxonomy" id="59839"/>
    <lineage>
        <taxon>Bacteria</taxon>
        <taxon>Bacillati</taxon>
        <taxon>Bacillota</taxon>
        <taxon>Bacilli</taxon>
        <taxon>Bacillales</taxon>
        <taxon>Paenibacillaceae</taxon>
        <taxon>Paenibacillus</taxon>
    </lineage>
</organism>
<dbReference type="SUPFAM" id="SSF47413">
    <property type="entry name" value="lambda repressor-like DNA-binding domains"/>
    <property type="match status" value="1"/>
</dbReference>
<name>A0ABT4GJQ7_9BACL</name>
<dbReference type="Pfam" id="PF01381">
    <property type="entry name" value="HTH_3"/>
    <property type="match status" value="1"/>
</dbReference>
<dbReference type="Proteomes" id="UP001527099">
    <property type="component" value="Unassembled WGS sequence"/>
</dbReference>
<dbReference type="PANTHER" id="PTHR46797">
    <property type="entry name" value="HTH-TYPE TRANSCRIPTIONAL REGULATOR"/>
    <property type="match status" value="1"/>
</dbReference>
<evidence type="ECO:0000256" key="1">
    <source>
        <dbReference type="ARBA" id="ARBA00023125"/>
    </source>
</evidence>
<dbReference type="RefSeq" id="WP_268617513.1">
    <property type="nucleotide sequence ID" value="NZ_JAMDMX010000097.1"/>
</dbReference>
<evidence type="ECO:0000313" key="4">
    <source>
        <dbReference type="Proteomes" id="UP001527099"/>
    </source>
</evidence>
<dbReference type="EMBL" id="JAMDMX010000097">
    <property type="protein sequence ID" value="MCY9696427.1"/>
    <property type="molecule type" value="Genomic_DNA"/>
</dbReference>
<evidence type="ECO:0000259" key="2">
    <source>
        <dbReference type="PROSITE" id="PS50943"/>
    </source>
</evidence>
<gene>
    <name evidence="3" type="ORF">M5X19_26510</name>
</gene>